<keyword evidence="3" id="KW-1003">Cell membrane</keyword>
<keyword evidence="2" id="KW-0813">Transport</keyword>
<dbReference type="Proteomes" id="UP000198725">
    <property type="component" value="Unassembled WGS sequence"/>
</dbReference>
<evidence type="ECO:0000256" key="7">
    <source>
        <dbReference type="SAM" id="Phobius"/>
    </source>
</evidence>
<dbReference type="Pfam" id="PF01554">
    <property type="entry name" value="MatE"/>
    <property type="match status" value="2"/>
</dbReference>
<dbReference type="CDD" id="cd13138">
    <property type="entry name" value="MATE_yoeA_like"/>
    <property type="match status" value="1"/>
</dbReference>
<evidence type="ECO:0000256" key="1">
    <source>
        <dbReference type="ARBA" id="ARBA00004429"/>
    </source>
</evidence>
<feature type="transmembrane region" description="Helical" evidence="7">
    <location>
        <begin position="97"/>
        <end position="119"/>
    </location>
</feature>
<keyword evidence="9" id="KW-1185">Reference proteome</keyword>
<feature type="transmembrane region" description="Helical" evidence="7">
    <location>
        <begin position="244"/>
        <end position="271"/>
    </location>
</feature>
<dbReference type="GO" id="GO:0005886">
    <property type="term" value="C:plasma membrane"/>
    <property type="evidence" value="ECO:0007669"/>
    <property type="project" value="UniProtKB-SubCell"/>
</dbReference>
<feature type="transmembrane region" description="Helical" evidence="7">
    <location>
        <begin position="426"/>
        <end position="446"/>
    </location>
</feature>
<evidence type="ECO:0000313" key="9">
    <source>
        <dbReference type="Proteomes" id="UP000198725"/>
    </source>
</evidence>
<dbReference type="AlphaFoldDB" id="A0A1I4EP77"/>
<feature type="transmembrane region" description="Helical" evidence="7">
    <location>
        <begin position="60"/>
        <end position="85"/>
    </location>
</feature>
<dbReference type="PIRSF" id="PIRSF006603">
    <property type="entry name" value="DinF"/>
    <property type="match status" value="1"/>
</dbReference>
<feature type="transmembrane region" description="Helical" evidence="7">
    <location>
        <begin position="291"/>
        <end position="310"/>
    </location>
</feature>
<protein>
    <submittedName>
        <fullName evidence="8">Putative efflux protein, MATE family</fullName>
    </submittedName>
</protein>
<gene>
    <name evidence="8" type="ORF">SAMN05192579_11321</name>
</gene>
<name>A0A1I4EP77_9GAMM</name>
<feature type="transmembrane region" description="Helical" evidence="7">
    <location>
        <begin position="400"/>
        <end position="420"/>
    </location>
</feature>
<dbReference type="GO" id="GO:0015297">
    <property type="term" value="F:antiporter activity"/>
    <property type="evidence" value="ECO:0007669"/>
    <property type="project" value="InterPro"/>
</dbReference>
<reference evidence="9" key="1">
    <citation type="submission" date="2016-10" db="EMBL/GenBank/DDBJ databases">
        <authorList>
            <person name="Varghese N."/>
            <person name="Submissions S."/>
        </authorList>
    </citation>
    <scope>NUCLEOTIDE SEQUENCE [LARGE SCALE GENOMIC DNA]</scope>
    <source>
        <strain evidence="9">MO64</strain>
    </source>
</reference>
<dbReference type="PANTHER" id="PTHR43549:SF3">
    <property type="entry name" value="MULTIDRUG RESISTANCE PROTEIN YPNP-RELATED"/>
    <property type="match status" value="1"/>
</dbReference>
<dbReference type="PANTHER" id="PTHR43549">
    <property type="entry name" value="MULTIDRUG RESISTANCE PROTEIN YPNP-RELATED"/>
    <property type="match status" value="1"/>
</dbReference>
<keyword evidence="6 7" id="KW-0472">Membrane</keyword>
<dbReference type="EMBL" id="FOSR01000013">
    <property type="protein sequence ID" value="SFL06317.1"/>
    <property type="molecule type" value="Genomic_DNA"/>
</dbReference>
<accession>A0A1I4EP77</accession>
<dbReference type="InterPro" id="IPR002528">
    <property type="entry name" value="MATE_fam"/>
</dbReference>
<feature type="transmembrane region" description="Helical" evidence="7">
    <location>
        <begin position="171"/>
        <end position="192"/>
    </location>
</feature>
<comment type="subcellular location">
    <subcellularLocation>
        <location evidence="1">Cell inner membrane</location>
        <topology evidence="1">Multi-pass membrane protein</topology>
    </subcellularLocation>
</comment>
<dbReference type="GO" id="GO:0042910">
    <property type="term" value="F:xenobiotic transmembrane transporter activity"/>
    <property type="evidence" value="ECO:0007669"/>
    <property type="project" value="InterPro"/>
</dbReference>
<evidence type="ECO:0000256" key="4">
    <source>
        <dbReference type="ARBA" id="ARBA00022692"/>
    </source>
</evidence>
<keyword evidence="4 7" id="KW-0812">Transmembrane</keyword>
<organism evidence="8 9">
    <name type="scientific">Rhodanobacter glycinis</name>
    <dbReference type="NCBI Taxonomy" id="582702"/>
    <lineage>
        <taxon>Bacteria</taxon>
        <taxon>Pseudomonadati</taxon>
        <taxon>Pseudomonadota</taxon>
        <taxon>Gammaproteobacteria</taxon>
        <taxon>Lysobacterales</taxon>
        <taxon>Rhodanobacteraceae</taxon>
        <taxon>Rhodanobacter</taxon>
    </lineage>
</organism>
<evidence type="ECO:0000256" key="2">
    <source>
        <dbReference type="ARBA" id="ARBA00022448"/>
    </source>
</evidence>
<dbReference type="InterPro" id="IPR048279">
    <property type="entry name" value="MdtK-like"/>
</dbReference>
<feature type="transmembrane region" description="Helical" evidence="7">
    <location>
        <begin position="20"/>
        <end position="40"/>
    </location>
</feature>
<evidence type="ECO:0000256" key="5">
    <source>
        <dbReference type="ARBA" id="ARBA00022989"/>
    </source>
</evidence>
<sequence>MPPTATRRPSLTEGPIARTLLTFSLPILGANVLQSLNGSINMVWIGHFLGESALTASANANLLLFLLLGLVFGISMANTLMVGQAVGAGDIDQAKRVVGTSVGFFVALSAIVAALGYAFAPEILAAMRTPPDALPLAVAYLRIIFLALPSMYLYNFLMMTLRGAGDSHTPFLFMLISVGLDIGLNPLFIFGIGPFPKLGIAGSATATLIAQTTALLALLAWLYRRKHFLCLHRGELHYLKPDFAILRALVLKGLPMGMQMVVISTSALVMISLVNAYGSQTTAAYGAALQLWTYVQMPALAIGSAVSSMAAQNVGAQRWDRVGRIAAIGLGYSLLLVGTLVAIIYLFNHGALALFLPRDGEAITIAQHINAIVVWSYLFFGLGFVLFGVIRSTGAVMPPLVILAIALWCVRVPFAWLLHGHFGANAVWWSFPLGSLTMLLLAAVYYRWGGWRKARLLAHPPRTGMASAPVGAAAPSES</sequence>
<proteinExistence type="predicted"/>
<feature type="transmembrane region" description="Helical" evidence="7">
    <location>
        <begin position="367"/>
        <end position="388"/>
    </location>
</feature>
<dbReference type="NCBIfam" id="TIGR00797">
    <property type="entry name" value="matE"/>
    <property type="match status" value="1"/>
</dbReference>
<evidence type="ECO:0000256" key="3">
    <source>
        <dbReference type="ARBA" id="ARBA00022475"/>
    </source>
</evidence>
<dbReference type="InterPro" id="IPR052031">
    <property type="entry name" value="Membrane_Transporter-Flippase"/>
</dbReference>
<feature type="transmembrane region" description="Helical" evidence="7">
    <location>
        <begin position="139"/>
        <end position="159"/>
    </location>
</feature>
<evidence type="ECO:0000256" key="6">
    <source>
        <dbReference type="ARBA" id="ARBA00023136"/>
    </source>
</evidence>
<keyword evidence="5 7" id="KW-1133">Transmembrane helix</keyword>
<dbReference type="RefSeq" id="WP_245735043.1">
    <property type="nucleotide sequence ID" value="NZ_FOSR01000013.1"/>
</dbReference>
<feature type="transmembrane region" description="Helical" evidence="7">
    <location>
        <begin position="322"/>
        <end position="347"/>
    </location>
</feature>
<evidence type="ECO:0000313" key="8">
    <source>
        <dbReference type="EMBL" id="SFL06317.1"/>
    </source>
</evidence>
<feature type="transmembrane region" description="Helical" evidence="7">
    <location>
        <begin position="198"/>
        <end position="223"/>
    </location>
</feature>